<reference evidence="1 2" key="1">
    <citation type="journal article" date="2011" name="Cell">
        <title>The monarch butterfly genome yields insights into long-distance migration.</title>
        <authorList>
            <person name="Zhan S."/>
            <person name="Merlin C."/>
            <person name="Boore J.L."/>
            <person name="Reppert S.M."/>
        </authorList>
    </citation>
    <scope>NUCLEOTIDE SEQUENCE [LARGE SCALE GENOMIC DNA]</scope>
    <source>
        <strain evidence="1">F-2</strain>
    </source>
</reference>
<dbReference type="InParanoid" id="A0A212F3R2"/>
<sequence length="139" mass="15625">MPLDVLRIKELTAIGCRQIGLDELASARTFKWSFELKVKRAPTPTQYTCSCSASDFIHVLSAIRFGVGSQVGGSIKHKVLNGRSNQAFESSRRTSEKHLCQDWNSSRVTCHLKENIDGTRSSPTLSLEDNALRLLRRYQ</sequence>
<gene>
    <name evidence="1" type="ORF">KGM_216196A</name>
</gene>
<dbReference type="AlphaFoldDB" id="A0A212F3R2"/>
<proteinExistence type="predicted"/>
<accession>A0A212F3R2</accession>
<evidence type="ECO:0000313" key="2">
    <source>
        <dbReference type="Proteomes" id="UP000007151"/>
    </source>
</evidence>
<name>A0A212F3R2_DANPL</name>
<dbReference type="Proteomes" id="UP000007151">
    <property type="component" value="Unassembled WGS sequence"/>
</dbReference>
<protein>
    <submittedName>
        <fullName evidence="1">Uncharacterized protein</fullName>
    </submittedName>
</protein>
<dbReference type="KEGG" id="dpl:KGM_216196A"/>
<dbReference type="EMBL" id="AGBW02010506">
    <property type="protein sequence ID" value="OWR48377.1"/>
    <property type="molecule type" value="Genomic_DNA"/>
</dbReference>
<feature type="non-terminal residue" evidence="1">
    <location>
        <position position="139"/>
    </location>
</feature>
<keyword evidence="2" id="KW-1185">Reference proteome</keyword>
<evidence type="ECO:0000313" key="1">
    <source>
        <dbReference type="EMBL" id="OWR48377.1"/>
    </source>
</evidence>
<comment type="caution">
    <text evidence="1">The sequence shown here is derived from an EMBL/GenBank/DDBJ whole genome shotgun (WGS) entry which is preliminary data.</text>
</comment>
<organism evidence="1 2">
    <name type="scientific">Danaus plexippus plexippus</name>
    <dbReference type="NCBI Taxonomy" id="278856"/>
    <lineage>
        <taxon>Eukaryota</taxon>
        <taxon>Metazoa</taxon>
        <taxon>Ecdysozoa</taxon>
        <taxon>Arthropoda</taxon>
        <taxon>Hexapoda</taxon>
        <taxon>Insecta</taxon>
        <taxon>Pterygota</taxon>
        <taxon>Neoptera</taxon>
        <taxon>Endopterygota</taxon>
        <taxon>Lepidoptera</taxon>
        <taxon>Glossata</taxon>
        <taxon>Ditrysia</taxon>
        <taxon>Papilionoidea</taxon>
        <taxon>Nymphalidae</taxon>
        <taxon>Danainae</taxon>
        <taxon>Danaini</taxon>
        <taxon>Danaina</taxon>
        <taxon>Danaus</taxon>
        <taxon>Danaus</taxon>
    </lineage>
</organism>